<organism evidence="2 3">
    <name type="scientific">Litorilituus sediminis</name>
    <dbReference type="NCBI Taxonomy" id="718192"/>
    <lineage>
        <taxon>Bacteria</taxon>
        <taxon>Pseudomonadati</taxon>
        <taxon>Pseudomonadota</taxon>
        <taxon>Gammaproteobacteria</taxon>
        <taxon>Alteromonadales</taxon>
        <taxon>Colwelliaceae</taxon>
        <taxon>Litorilituus</taxon>
    </lineage>
</organism>
<evidence type="ECO:0000256" key="1">
    <source>
        <dbReference type="SAM" id="Phobius"/>
    </source>
</evidence>
<evidence type="ECO:0000313" key="3">
    <source>
        <dbReference type="Proteomes" id="UP000290244"/>
    </source>
</evidence>
<feature type="transmembrane region" description="Helical" evidence="1">
    <location>
        <begin position="52"/>
        <end position="74"/>
    </location>
</feature>
<dbReference type="RefSeq" id="WP_130598308.1">
    <property type="nucleotide sequence ID" value="NZ_CP034759.1"/>
</dbReference>
<sequence length="111" mass="12439">MTNVILEALTELGTWFRPYQYQAALAIIATILVIFGSEINAAVKKLVARQHFVIRTFVFVLVCAFGYGLLTVWLTSLLAQQLAKVPTAYIVPVVFATFFALGMYAQKQRHI</sequence>
<dbReference type="Proteomes" id="UP000290244">
    <property type="component" value="Chromosome"/>
</dbReference>
<proteinExistence type="predicted"/>
<evidence type="ECO:0000313" key="2">
    <source>
        <dbReference type="EMBL" id="QBG34266.1"/>
    </source>
</evidence>
<dbReference type="KEGG" id="lsd:EMK97_00165"/>
<gene>
    <name evidence="2" type="ORF">EMK97_00165</name>
</gene>
<dbReference type="AlphaFoldDB" id="A0A4P6P029"/>
<dbReference type="EMBL" id="CP034759">
    <property type="protein sequence ID" value="QBG34266.1"/>
    <property type="molecule type" value="Genomic_DNA"/>
</dbReference>
<keyword evidence="1" id="KW-0472">Membrane</keyword>
<protein>
    <submittedName>
        <fullName evidence="2">DUF3392 domain-containing protein</fullName>
    </submittedName>
</protein>
<keyword evidence="1" id="KW-0812">Transmembrane</keyword>
<dbReference type="OrthoDB" id="6196761at2"/>
<reference evidence="2 3" key="1">
    <citation type="submission" date="2018-12" db="EMBL/GenBank/DDBJ databases">
        <title>Complete genome of Litorilituus sediminis.</title>
        <authorList>
            <person name="Liu A."/>
            <person name="Rong J."/>
        </authorList>
    </citation>
    <scope>NUCLEOTIDE SEQUENCE [LARGE SCALE GENOMIC DNA]</scope>
    <source>
        <strain evidence="2 3">JCM 17549</strain>
    </source>
</reference>
<dbReference type="Pfam" id="PF11872">
    <property type="entry name" value="DUF3392"/>
    <property type="match status" value="1"/>
</dbReference>
<accession>A0A4P6P029</accession>
<name>A0A4P6P029_9GAMM</name>
<dbReference type="InterPro" id="IPR021813">
    <property type="entry name" value="DUF3392"/>
</dbReference>
<feature type="transmembrane region" description="Helical" evidence="1">
    <location>
        <begin position="86"/>
        <end position="105"/>
    </location>
</feature>
<keyword evidence="1" id="KW-1133">Transmembrane helix</keyword>
<feature type="transmembrane region" description="Helical" evidence="1">
    <location>
        <begin position="20"/>
        <end position="40"/>
    </location>
</feature>
<keyword evidence="3" id="KW-1185">Reference proteome</keyword>